<proteinExistence type="inferred from homology"/>
<evidence type="ECO:0000256" key="7">
    <source>
        <dbReference type="ARBA" id="ARBA00023136"/>
    </source>
</evidence>
<accession>A0A2V3U673</accession>
<evidence type="ECO:0000313" key="10">
    <source>
        <dbReference type="Proteomes" id="UP000248021"/>
    </source>
</evidence>
<feature type="transmembrane region" description="Helical" evidence="8">
    <location>
        <begin position="289"/>
        <end position="314"/>
    </location>
</feature>
<gene>
    <name evidence="9" type="ORF">C7450_106161</name>
</gene>
<feature type="transmembrane region" description="Helical" evidence="8">
    <location>
        <begin position="109"/>
        <end position="130"/>
    </location>
</feature>
<dbReference type="Pfam" id="PF00528">
    <property type="entry name" value="BPD_transp_1"/>
    <property type="match status" value="1"/>
</dbReference>
<dbReference type="InterPro" id="IPR043429">
    <property type="entry name" value="ArtM/GltK/GlnP/TcyL/YhdX-like"/>
</dbReference>
<evidence type="ECO:0000256" key="3">
    <source>
        <dbReference type="ARBA" id="ARBA00022448"/>
    </source>
</evidence>
<feature type="transmembrane region" description="Helical" evidence="8">
    <location>
        <begin position="207"/>
        <end position="228"/>
    </location>
</feature>
<keyword evidence="7 8" id="KW-0472">Membrane</keyword>
<dbReference type="GO" id="GO:0022857">
    <property type="term" value="F:transmembrane transporter activity"/>
    <property type="evidence" value="ECO:0007669"/>
    <property type="project" value="InterPro"/>
</dbReference>
<dbReference type="GO" id="GO:0043190">
    <property type="term" value="C:ATP-binding cassette (ABC) transporter complex"/>
    <property type="evidence" value="ECO:0007669"/>
    <property type="project" value="InterPro"/>
</dbReference>
<protein>
    <submittedName>
        <fullName evidence="9">General L-amino acid transport system permease protein</fullName>
    </submittedName>
</protein>
<dbReference type="PROSITE" id="PS50928">
    <property type="entry name" value="ABC_TM1"/>
    <property type="match status" value="1"/>
</dbReference>
<dbReference type="InterPro" id="IPR000515">
    <property type="entry name" value="MetI-like"/>
</dbReference>
<reference evidence="9 10" key="1">
    <citation type="submission" date="2018-05" db="EMBL/GenBank/DDBJ databases">
        <title>Genomic Encyclopedia of Type Strains, Phase IV (KMG-IV): sequencing the most valuable type-strain genomes for metagenomic binning, comparative biology and taxonomic classification.</title>
        <authorList>
            <person name="Goeker M."/>
        </authorList>
    </citation>
    <scope>NUCLEOTIDE SEQUENCE [LARGE SCALE GENOMIC DNA]</scope>
    <source>
        <strain evidence="9 10">DSM 6462</strain>
    </source>
</reference>
<sequence length="382" mass="42356">MSMLVTQEPYLRQTQVDPEPPPVLVSGPVAWIRAHLLSSPLNIAMTVVTLYLSYLIFTPLIKFALIDAVWTGQDREACLAGPGGEVGACWAYVRAKLSYFTYGSYPWDLRWRVDIFFALTAIGVVWMLWLDAPRRSLGAFYFFIIYPIVSFILLSGWNAIGLSTVDTSLWGGILVTIIVSIVGIVFSLPFGVLLALGRRSALPAIRLASIIFIEVIRGVPLITVLFMANTMLPLFLPGNMTPDRLLRPLVGVAIFAAAYMAEVVRGGLQAIPKGQYEGAMSLGLGYWTMMRLVVLPQALRIVIPGIVNVFIALFKDTTLVSIVGIFDLLRTVEATLTDPTWSTPTTRFSGYAFAAVFYFIFCFGMSRYSLAIERRFARGHKR</sequence>
<evidence type="ECO:0000313" key="9">
    <source>
        <dbReference type="EMBL" id="PXW57988.1"/>
    </source>
</evidence>
<evidence type="ECO:0000256" key="4">
    <source>
        <dbReference type="ARBA" id="ARBA00022475"/>
    </source>
</evidence>
<feature type="transmembrane region" description="Helical" evidence="8">
    <location>
        <begin position="137"/>
        <end position="157"/>
    </location>
</feature>
<feature type="transmembrane region" description="Helical" evidence="8">
    <location>
        <begin position="351"/>
        <end position="372"/>
    </location>
</feature>
<dbReference type="Gene3D" id="1.10.3720.10">
    <property type="entry name" value="MetI-like"/>
    <property type="match status" value="1"/>
</dbReference>
<keyword evidence="3 8" id="KW-0813">Transport</keyword>
<evidence type="ECO:0000256" key="6">
    <source>
        <dbReference type="ARBA" id="ARBA00022989"/>
    </source>
</evidence>
<keyword evidence="6 8" id="KW-1133">Transmembrane helix</keyword>
<dbReference type="PANTHER" id="PTHR30614">
    <property type="entry name" value="MEMBRANE COMPONENT OF AMINO ACID ABC TRANSPORTER"/>
    <property type="match status" value="1"/>
</dbReference>
<evidence type="ECO:0000256" key="1">
    <source>
        <dbReference type="ARBA" id="ARBA00004429"/>
    </source>
</evidence>
<dbReference type="SUPFAM" id="SSF161098">
    <property type="entry name" value="MetI-like"/>
    <property type="match status" value="1"/>
</dbReference>
<evidence type="ECO:0000256" key="8">
    <source>
        <dbReference type="RuleBase" id="RU363032"/>
    </source>
</evidence>
<dbReference type="NCBIfam" id="TIGR01726">
    <property type="entry name" value="HEQRo_perm_3TM"/>
    <property type="match status" value="1"/>
</dbReference>
<comment type="subcellular location">
    <subcellularLocation>
        <location evidence="1">Cell inner membrane</location>
        <topology evidence="1">Multi-pass membrane protein</topology>
    </subcellularLocation>
    <subcellularLocation>
        <location evidence="8">Cell membrane</location>
        <topology evidence="8">Multi-pass membrane protein</topology>
    </subcellularLocation>
</comment>
<organism evidence="9 10">
    <name type="scientific">Chelatococcus asaccharovorans</name>
    <dbReference type="NCBI Taxonomy" id="28210"/>
    <lineage>
        <taxon>Bacteria</taxon>
        <taxon>Pseudomonadati</taxon>
        <taxon>Pseudomonadota</taxon>
        <taxon>Alphaproteobacteria</taxon>
        <taxon>Hyphomicrobiales</taxon>
        <taxon>Chelatococcaceae</taxon>
        <taxon>Chelatococcus</taxon>
    </lineage>
</organism>
<dbReference type="InterPro" id="IPR035906">
    <property type="entry name" value="MetI-like_sf"/>
</dbReference>
<name>A0A2V3U673_9HYPH</name>
<feature type="transmembrane region" description="Helical" evidence="8">
    <location>
        <begin position="41"/>
        <end position="61"/>
    </location>
</feature>
<dbReference type="CDD" id="cd06261">
    <property type="entry name" value="TM_PBP2"/>
    <property type="match status" value="1"/>
</dbReference>
<keyword evidence="5 8" id="KW-0812">Transmembrane</keyword>
<evidence type="ECO:0000256" key="2">
    <source>
        <dbReference type="ARBA" id="ARBA00010072"/>
    </source>
</evidence>
<feature type="transmembrane region" description="Helical" evidence="8">
    <location>
        <begin position="248"/>
        <end position="268"/>
    </location>
</feature>
<evidence type="ECO:0000256" key="5">
    <source>
        <dbReference type="ARBA" id="ARBA00022692"/>
    </source>
</evidence>
<dbReference type="EMBL" id="QJJK01000006">
    <property type="protein sequence ID" value="PXW57988.1"/>
    <property type="molecule type" value="Genomic_DNA"/>
</dbReference>
<feature type="transmembrane region" description="Helical" evidence="8">
    <location>
        <begin position="169"/>
        <end position="195"/>
    </location>
</feature>
<comment type="similarity">
    <text evidence="2">Belongs to the binding-protein-dependent transport system permease family. HisMQ subfamily.</text>
</comment>
<keyword evidence="10" id="KW-1185">Reference proteome</keyword>
<dbReference type="PANTHER" id="PTHR30614:SF41">
    <property type="entry name" value="INNER MEMBRANE AMINO-ACID ABC TRANSPORTER PERMEASE PROTEIN YHDY"/>
    <property type="match status" value="1"/>
</dbReference>
<comment type="caution">
    <text evidence="9">The sequence shown here is derived from an EMBL/GenBank/DDBJ whole genome shotgun (WGS) entry which is preliminary data.</text>
</comment>
<dbReference type="AlphaFoldDB" id="A0A2V3U673"/>
<keyword evidence="4" id="KW-1003">Cell membrane</keyword>
<dbReference type="Proteomes" id="UP000248021">
    <property type="component" value="Unassembled WGS sequence"/>
</dbReference>
<dbReference type="GO" id="GO:0006865">
    <property type="term" value="P:amino acid transport"/>
    <property type="evidence" value="ECO:0007669"/>
    <property type="project" value="TreeGrafter"/>
</dbReference>
<dbReference type="InterPro" id="IPR010065">
    <property type="entry name" value="AA_ABC_transptr_permease_3TM"/>
</dbReference>